<dbReference type="InterPro" id="IPR042098">
    <property type="entry name" value="TauD-like_sf"/>
</dbReference>
<evidence type="ECO:0000256" key="1">
    <source>
        <dbReference type="ARBA" id="ARBA00001954"/>
    </source>
</evidence>
<sequence>MSTATRHLLPPTGAPASWRGPQIDWTESCLFHLDEADIDEIGRALAALNARGGERTLPLRRQDFPLDRVARKLAAVAEQIYRGKGFAMLRGLPRTEYSADEMAQIYFGLSVHLGVPISQSHRGELLGHVLNLEGYGEVARAYQDGGHMNMHTDSCDIIGLMCLRTAKAGGASRICSALAIHDALAESRPDLLASLYGGYYFRRGDKDAQLGDGRKVSLAPVPVFDRLDGWPQRVACYFLGSYIRRAAQEGHGHLTDLDREAIATLETMAESPDFYLDMQFQDGDIQFLNNRVIVHGRTDYVDEDAIEKRRHLLRVWLSAPEWPPLAERQVMHSDEDHRLWLARRQPELEFPEAYLESLRASVA</sequence>
<comment type="cofactor">
    <cofactor evidence="1">
        <name>Fe(2+)</name>
        <dbReference type="ChEBI" id="CHEBI:29033"/>
    </cofactor>
</comment>
<comment type="caution">
    <text evidence="5">The sequence shown here is derived from an EMBL/GenBank/DDBJ whole genome shotgun (WGS) entry which is preliminary data.</text>
</comment>
<keyword evidence="6" id="KW-1185">Reference proteome</keyword>
<dbReference type="Pfam" id="PF02668">
    <property type="entry name" value="TauD"/>
    <property type="match status" value="1"/>
</dbReference>
<dbReference type="GO" id="GO:0051213">
    <property type="term" value="F:dioxygenase activity"/>
    <property type="evidence" value="ECO:0007669"/>
    <property type="project" value="UniProtKB-KW"/>
</dbReference>
<keyword evidence="2" id="KW-0560">Oxidoreductase</keyword>
<dbReference type="Gene3D" id="3.60.130.10">
    <property type="entry name" value="Clavaminate synthase-like"/>
    <property type="match status" value="1"/>
</dbReference>
<evidence type="ECO:0000256" key="3">
    <source>
        <dbReference type="ARBA" id="ARBA00023194"/>
    </source>
</evidence>
<proteinExistence type="predicted"/>
<dbReference type="EMBL" id="BAAAEN010000014">
    <property type="protein sequence ID" value="GAA0514408.1"/>
    <property type="molecule type" value="Genomic_DNA"/>
</dbReference>
<organism evidence="5 6">
    <name type="scientific">Pigmentiphaga daeguensis</name>
    <dbReference type="NCBI Taxonomy" id="414049"/>
    <lineage>
        <taxon>Bacteria</taxon>
        <taxon>Pseudomonadati</taxon>
        <taxon>Pseudomonadota</taxon>
        <taxon>Betaproteobacteria</taxon>
        <taxon>Burkholderiales</taxon>
        <taxon>Alcaligenaceae</taxon>
        <taxon>Pigmentiphaga</taxon>
    </lineage>
</organism>
<reference evidence="6" key="1">
    <citation type="journal article" date="2019" name="Int. J. Syst. Evol. Microbiol.">
        <title>The Global Catalogue of Microorganisms (GCM) 10K type strain sequencing project: providing services to taxonomists for standard genome sequencing and annotation.</title>
        <authorList>
            <consortium name="The Broad Institute Genomics Platform"/>
            <consortium name="The Broad Institute Genome Sequencing Center for Infectious Disease"/>
            <person name="Wu L."/>
            <person name="Ma J."/>
        </authorList>
    </citation>
    <scope>NUCLEOTIDE SEQUENCE [LARGE SCALE GENOMIC DNA]</scope>
    <source>
        <strain evidence="6">JCM 14330</strain>
    </source>
</reference>
<dbReference type="InterPro" id="IPR050411">
    <property type="entry name" value="AlphaKG_dependent_hydroxylases"/>
</dbReference>
<name>A0ABP3M6S4_9BURK</name>
<keyword evidence="5" id="KW-0223">Dioxygenase</keyword>
<evidence type="ECO:0000256" key="2">
    <source>
        <dbReference type="ARBA" id="ARBA00023002"/>
    </source>
</evidence>
<evidence type="ECO:0000259" key="4">
    <source>
        <dbReference type="Pfam" id="PF02668"/>
    </source>
</evidence>
<feature type="domain" description="TauD/TfdA-like" evidence="4">
    <location>
        <begin position="61"/>
        <end position="316"/>
    </location>
</feature>
<dbReference type="PANTHER" id="PTHR10696:SF56">
    <property type="entry name" value="TAUD_TFDA-LIKE DOMAIN-CONTAINING PROTEIN"/>
    <property type="match status" value="1"/>
</dbReference>
<accession>A0ABP3M6S4</accession>
<keyword evidence="3" id="KW-0045">Antibiotic biosynthesis</keyword>
<dbReference type="Proteomes" id="UP001501706">
    <property type="component" value="Unassembled WGS sequence"/>
</dbReference>
<dbReference type="RefSeq" id="WP_087838780.1">
    <property type="nucleotide sequence ID" value="NZ_BAAAEN010000014.1"/>
</dbReference>
<gene>
    <name evidence="5" type="ORF">GCM10009097_34790</name>
</gene>
<dbReference type="InterPro" id="IPR003819">
    <property type="entry name" value="TauD/TfdA-like"/>
</dbReference>
<evidence type="ECO:0000313" key="6">
    <source>
        <dbReference type="Proteomes" id="UP001501706"/>
    </source>
</evidence>
<evidence type="ECO:0000313" key="5">
    <source>
        <dbReference type="EMBL" id="GAA0514408.1"/>
    </source>
</evidence>
<dbReference type="SUPFAM" id="SSF51197">
    <property type="entry name" value="Clavaminate synthase-like"/>
    <property type="match status" value="1"/>
</dbReference>
<dbReference type="PANTHER" id="PTHR10696">
    <property type="entry name" value="GAMMA-BUTYROBETAINE HYDROXYLASE-RELATED"/>
    <property type="match status" value="1"/>
</dbReference>
<protein>
    <submittedName>
        <fullName evidence="5">TauD/TfdA family dioxygenase</fullName>
    </submittedName>
</protein>